<proteinExistence type="inferred from homology"/>
<keyword evidence="11" id="KW-0175">Coiled coil</keyword>
<dbReference type="Pfam" id="PF15927">
    <property type="entry name" value="Casc1_N"/>
    <property type="match status" value="1"/>
</dbReference>
<evidence type="ECO:0000256" key="7">
    <source>
        <dbReference type="ARBA" id="ARBA00022989"/>
    </source>
</evidence>
<evidence type="ECO:0000256" key="12">
    <source>
        <dbReference type="SAM" id="MobiDB-lite"/>
    </source>
</evidence>
<dbReference type="GO" id="GO:0008017">
    <property type="term" value="F:microtubule binding"/>
    <property type="evidence" value="ECO:0007669"/>
    <property type="project" value="TreeGrafter"/>
</dbReference>
<gene>
    <name evidence="14" type="ORF">DGYR_LOCUS13038</name>
</gene>
<feature type="coiled-coil region" evidence="11">
    <location>
        <begin position="485"/>
        <end position="512"/>
    </location>
</feature>
<dbReference type="InterPro" id="IPR023247">
    <property type="entry name" value="IC97/Dnai7-like"/>
</dbReference>
<evidence type="ECO:0000313" key="14">
    <source>
        <dbReference type="EMBL" id="CAD5125695.1"/>
    </source>
</evidence>
<keyword evidence="3" id="KW-0328">Glycosyltransferase</keyword>
<feature type="compositionally biased region" description="Basic and acidic residues" evidence="12">
    <location>
        <begin position="330"/>
        <end position="369"/>
    </location>
</feature>
<evidence type="ECO:0000256" key="11">
    <source>
        <dbReference type="SAM" id="Coils"/>
    </source>
</evidence>
<accession>A0A7I8WC35</accession>
<dbReference type="EMBL" id="CAJFCJ010000028">
    <property type="protein sequence ID" value="CAD5125695.1"/>
    <property type="molecule type" value="Genomic_DNA"/>
</dbReference>
<keyword evidence="4" id="KW-0808">Transferase</keyword>
<comment type="caution">
    <text evidence="14">The sequence shown here is derived from an EMBL/GenBank/DDBJ whole genome shotgun (WGS) entry which is preliminary data.</text>
</comment>
<evidence type="ECO:0000256" key="6">
    <source>
        <dbReference type="ARBA" id="ARBA00022968"/>
    </source>
</evidence>
<evidence type="ECO:0000313" key="15">
    <source>
        <dbReference type="Proteomes" id="UP000549394"/>
    </source>
</evidence>
<organism evidence="14 15">
    <name type="scientific">Dimorphilus gyrociliatus</name>
    <dbReference type="NCBI Taxonomy" id="2664684"/>
    <lineage>
        <taxon>Eukaryota</taxon>
        <taxon>Metazoa</taxon>
        <taxon>Spiralia</taxon>
        <taxon>Lophotrochozoa</taxon>
        <taxon>Annelida</taxon>
        <taxon>Polychaeta</taxon>
        <taxon>Polychaeta incertae sedis</taxon>
        <taxon>Dinophilidae</taxon>
        <taxon>Dimorphilus</taxon>
    </lineage>
</organism>
<dbReference type="OrthoDB" id="297923at2759"/>
<evidence type="ECO:0000256" key="3">
    <source>
        <dbReference type="ARBA" id="ARBA00022676"/>
    </source>
</evidence>
<dbReference type="PRINTS" id="PR02043">
    <property type="entry name" value="CANCERSCCP1"/>
</dbReference>
<keyword evidence="9" id="KW-0472">Membrane</keyword>
<dbReference type="Gene3D" id="3.90.550.50">
    <property type="match status" value="1"/>
</dbReference>
<comment type="subcellular location">
    <subcellularLocation>
        <location evidence="1">Golgi apparatus membrane</location>
        <topology evidence="1">Single-pass type II membrane protein</topology>
    </subcellularLocation>
</comment>
<evidence type="ECO:0000256" key="4">
    <source>
        <dbReference type="ARBA" id="ARBA00022679"/>
    </source>
</evidence>
<dbReference type="GO" id="GO:0005930">
    <property type="term" value="C:axoneme"/>
    <property type="evidence" value="ECO:0007669"/>
    <property type="project" value="TreeGrafter"/>
</dbReference>
<dbReference type="GO" id="GO:0000139">
    <property type="term" value="C:Golgi membrane"/>
    <property type="evidence" value="ECO:0007669"/>
    <property type="project" value="UniProtKB-SubCell"/>
</dbReference>
<comment type="similarity">
    <text evidence="2">Belongs to the glycosyltransferase 31 family.</text>
</comment>
<sequence>MHFMKIKRRRSCCRPLGVSCLLCSILIFEVIDYLAWGYTTFWIAEPLYKFNWPLDVDLVDVVNNVLEKNDPDVEILNRYDDLGLKASPEKCSSDIDLLFVVKSAFNNEDRRQVIRSTWGSSKFSGSYNLNIKTIFIVASSDNEVHNRKVLHESSIHKDIVLFSFKDRYWNNIYKVFGEYEWVAANCSETKHTFFADDDCFVCSLALFDYIQKSSRYNFNHLSIGYLRERNPCNRKALSAWQVTLREYPFQHYPPYFTGGSYIFSTKYVVRLAIGMRYTKFFRVDDAYIGIVAHKLRVPLKHSNRFIFYSRSYDPRVLRTMIASHQFADPSDPKGGKKLSKAEKEKLKKEEAERKAKEEEEQKLLAEKEEAERKEREALEAIERKKEENEERKRRKWQLEELAEVWDRNVQNLEEFARIARSKAKWQRYMSCEWPDPTLLPEINTYINLWREDKSSSNIDTVLADNKKCLNLIEELHTILRVTPENEIIEEQKEQYNQTIVELEEILMEKLEKATYNVFLESYKFIDSSSLNLERVIENNNLTLACWGNLAKNARIKSYNFEEIGFQFDIPKLKLDDNADWGIRILVTNYDHYSHHCKTFYPRIKPKAEPTIIEEEEKKEDESDEKEEGEAKADDENEQKVDREETLDLDQALKDLESGEGENKDEEKEEEEEKDKEDDMEEEPLQIPTPDIPDFEEFDGAEDVIDLRAFQILGGIYHFNLCQLPPQPRALQNCTLTKVSNPEELVYVPYKAHYEEPKEENGEEKKKNGVELEEQKKDEKLPLLITLTYIKTIANLHNKNSALRFLLSLPKNVYFCEEPQVARWNEKDKEWSVDGFYEHNFEEEERRLTFKSLSFGTFSLVQDAHINMPFQTWEIRPRDVNHVLITVIAAIIEVEIEVKNDCCALIAPSDKEELQELIGKFLPVDQFITRMKAAGLNLFPESDSYKYVSVPDKVSNYFFLSF</sequence>
<dbReference type="AlphaFoldDB" id="A0A7I8WC35"/>
<comment type="similarity">
    <text evidence="10">Belongs to the DNAI7 family.</text>
</comment>
<protein>
    <submittedName>
        <fullName evidence="14">DgyrCDS13901</fullName>
    </submittedName>
</protein>
<keyword evidence="6" id="KW-0735">Signal-anchor</keyword>
<reference evidence="14 15" key="1">
    <citation type="submission" date="2020-08" db="EMBL/GenBank/DDBJ databases">
        <authorList>
            <person name="Hejnol A."/>
        </authorList>
    </citation>
    <scope>NUCLEOTIDE SEQUENCE [LARGE SCALE GENOMIC DNA]</scope>
</reference>
<keyword evidence="15" id="KW-1185">Reference proteome</keyword>
<feature type="compositionally biased region" description="Acidic residues" evidence="12">
    <location>
        <begin position="666"/>
        <end position="683"/>
    </location>
</feature>
<evidence type="ECO:0000256" key="8">
    <source>
        <dbReference type="ARBA" id="ARBA00023034"/>
    </source>
</evidence>
<evidence type="ECO:0000256" key="2">
    <source>
        <dbReference type="ARBA" id="ARBA00008661"/>
    </source>
</evidence>
<keyword evidence="7" id="KW-1133">Transmembrane helix</keyword>
<evidence type="ECO:0000256" key="5">
    <source>
        <dbReference type="ARBA" id="ARBA00022692"/>
    </source>
</evidence>
<evidence type="ECO:0000256" key="9">
    <source>
        <dbReference type="ARBA" id="ARBA00023136"/>
    </source>
</evidence>
<feature type="domain" description="IC97/Casc1 N-terminal" evidence="13">
    <location>
        <begin position="353"/>
        <end position="554"/>
    </location>
</feature>
<evidence type="ECO:0000256" key="1">
    <source>
        <dbReference type="ARBA" id="ARBA00004323"/>
    </source>
</evidence>
<name>A0A7I8WC35_9ANNE</name>
<dbReference type="PANTHER" id="PTHR20929:SF11">
    <property type="entry name" value="DYNEIN AXONEMAL INTERMEDIATE CHAIN 7"/>
    <property type="match status" value="1"/>
</dbReference>
<dbReference type="Pfam" id="PF01762">
    <property type="entry name" value="Galactosyl_T"/>
    <property type="match status" value="1"/>
</dbReference>
<keyword evidence="5" id="KW-0812">Transmembrane</keyword>
<evidence type="ECO:0000256" key="10">
    <source>
        <dbReference type="ARBA" id="ARBA00024332"/>
    </source>
</evidence>
<feature type="region of interest" description="Disordered" evidence="12">
    <location>
        <begin position="327"/>
        <end position="369"/>
    </location>
</feature>
<dbReference type="GO" id="GO:0016758">
    <property type="term" value="F:hexosyltransferase activity"/>
    <property type="evidence" value="ECO:0007669"/>
    <property type="project" value="InterPro"/>
</dbReference>
<dbReference type="InterPro" id="IPR031826">
    <property type="entry name" value="IC97/Casc1_N"/>
</dbReference>
<dbReference type="PANTHER" id="PTHR20929">
    <property type="entry name" value="LUNG ADENOMA SUSCEPTIBILITY 1-RELATED"/>
    <property type="match status" value="1"/>
</dbReference>
<dbReference type="GO" id="GO:0048487">
    <property type="term" value="F:beta-tubulin binding"/>
    <property type="evidence" value="ECO:0007669"/>
    <property type="project" value="TreeGrafter"/>
</dbReference>
<feature type="region of interest" description="Disordered" evidence="12">
    <location>
        <begin position="607"/>
        <end position="694"/>
    </location>
</feature>
<evidence type="ECO:0000259" key="13">
    <source>
        <dbReference type="Pfam" id="PF15927"/>
    </source>
</evidence>
<dbReference type="Proteomes" id="UP000549394">
    <property type="component" value="Unassembled WGS sequence"/>
</dbReference>
<dbReference type="InterPro" id="IPR002659">
    <property type="entry name" value="Glyco_trans_31"/>
</dbReference>
<feature type="compositionally biased region" description="Acidic residues" evidence="12">
    <location>
        <begin position="611"/>
        <end position="627"/>
    </location>
</feature>
<keyword evidence="8" id="KW-0333">Golgi apparatus</keyword>
<feature type="compositionally biased region" description="Basic and acidic residues" evidence="12">
    <location>
        <begin position="628"/>
        <end position="665"/>
    </location>
</feature>